<sequence length="184" mass="20723">MENLFSNIQGDLLSRISPQNLFPNYFIIPKFFNRSNGFHNIPSNTNAFQTPAVPTTNKTPYKVEQLSTRRPQISGTRQVSNIPTLRSNTIVTQNTPTPSTLPETKISTTTDVNTESPKTTTVEPQEVSTTQAQEDDKGQFFDDEDDTTRPIILRDTKSLKSDRRLDKKLRKMPEVEHGSVQAGI</sequence>
<dbReference type="AlphaFoldDB" id="A0A194QM47"/>
<organism evidence="2 3">
    <name type="scientific">Papilio machaon</name>
    <name type="common">Old World swallowtail butterfly</name>
    <dbReference type="NCBI Taxonomy" id="76193"/>
    <lineage>
        <taxon>Eukaryota</taxon>
        <taxon>Metazoa</taxon>
        <taxon>Ecdysozoa</taxon>
        <taxon>Arthropoda</taxon>
        <taxon>Hexapoda</taxon>
        <taxon>Insecta</taxon>
        <taxon>Pterygota</taxon>
        <taxon>Neoptera</taxon>
        <taxon>Endopterygota</taxon>
        <taxon>Lepidoptera</taxon>
        <taxon>Glossata</taxon>
        <taxon>Ditrysia</taxon>
        <taxon>Papilionoidea</taxon>
        <taxon>Papilionidae</taxon>
        <taxon>Papilioninae</taxon>
        <taxon>Papilio</taxon>
    </lineage>
</organism>
<dbReference type="InParanoid" id="A0A194QM47"/>
<protein>
    <submittedName>
        <fullName evidence="2">Uncharacterized protein</fullName>
    </submittedName>
</protein>
<gene>
    <name evidence="2" type="ORF">RR48_14482</name>
</gene>
<evidence type="ECO:0000256" key="1">
    <source>
        <dbReference type="SAM" id="MobiDB-lite"/>
    </source>
</evidence>
<accession>A0A194QM47</accession>
<evidence type="ECO:0000313" key="2">
    <source>
        <dbReference type="EMBL" id="KPJ06040.1"/>
    </source>
</evidence>
<evidence type="ECO:0000313" key="3">
    <source>
        <dbReference type="Proteomes" id="UP000053240"/>
    </source>
</evidence>
<name>A0A194QM47_PAPMA</name>
<keyword evidence="3" id="KW-1185">Reference proteome</keyword>
<feature type="compositionally biased region" description="Polar residues" evidence="1">
    <location>
        <begin position="90"/>
        <end position="132"/>
    </location>
</feature>
<dbReference type="EMBL" id="KQ461198">
    <property type="protein sequence ID" value="KPJ06040.1"/>
    <property type="molecule type" value="Genomic_DNA"/>
</dbReference>
<proteinExistence type="predicted"/>
<dbReference type="Proteomes" id="UP000053240">
    <property type="component" value="Unassembled WGS sequence"/>
</dbReference>
<feature type="region of interest" description="Disordered" evidence="1">
    <location>
        <begin position="90"/>
        <end position="155"/>
    </location>
</feature>
<reference evidence="2 3" key="1">
    <citation type="journal article" date="2015" name="Nat. Commun.">
        <title>Outbred genome sequencing and CRISPR/Cas9 gene editing in butterflies.</title>
        <authorList>
            <person name="Li X."/>
            <person name="Fan D."/>
            <person name="Zhang W."/>
            <person name="Liu G."/>
            <person name="Zhang L."/>
            <person name="Zhao L."/>
            <person name="Fang X."/>
            <person name="Chen L."/>
            <person name="Dong Y."/>
            <person name="Chen Y."/>
            <person name="Ding Y."/>
            <person name="Zhao R."/>
            <person name="Feng M."/>
            <person name="Zhu Y."/>
            <person name="Feng Y."/>
            <person name="Jiang X."/>
            <person name="Zhu D."/>
            <person name="Xiang H."/>
            <person name="Feng X."/>
            <person name="Li S."/>
            <person name="Wang J."/>
            <person name="Zhang G."/>
            <person name="Kronforst M.R."/>
            <person name="Wang W."/>
        </authorList>
    </citation>
    <scope>NUCLEOTIDE SEQUENCE [LARGE SCALE GENOMIC DNA]</scope>
    <source>
        <strain evidence="2">Ya'a_city_454_Pm</strain>
        <tissue evidence="2">Whole body</tissue>
    </source>
</reference>